<evidence type="ECO:0000313" key="1">
    <source>
        <dbReference type="EMBL" id="WNY26998.1"/>
    </source>
</evidence>
<organism evidence="1 2">
    <name type="scientific">Methanolapillus ohkumae</name>
    <dbReference type="NCBI Taxonomy" id="3028298"/>
    <lineage>
        <taxon>Archaea</taxon>
        <taxon>Methanobacteriati</taxon>
        <taxon>Methanobacteriota</taxon>
        <taxon>Stenosarchaea group</taxon>
        <taxon>Methanomicrobia</taxon>
        <taxon>Methanosarcinales</taxon>
        <taxon>Methanosarcinaceae</taxon>
        <taxon>Methanolapillus</taxon>
    </lineage>
</organism>
<proteinExistence type="predicted"/>
<gene>
    <name evidence="1" type="ORF">MsAm2_07810</name>
</gene>
<evidence type="ECO:0000313" key="2">
    <source>
        <dbReference type="Proteomes" id="UP001304970"/>
    </source>
</evidence>
<protein>
    <submittedName>
        <fullName evidence="1">Uncharacterized protein</fullName>
    </submittedName>
</protein>
<reference evidence="1 2" key="1">
    <citation type="submission" date="2023-07" db="EMBL/GenBank/DDBJ databases">
        <title>Closed genome sequence of Methanosarcinaceae archaeon Am2.</title>
        <authorList>
            <person name="Poehlein A."/>
            <person name="Protasov E."/>
            <person name="Platt K."/>
            <person name="Reeh H."/>
            <person name="Daniel R."/>
            <person name="Brune A."/>
        </authorList>
    </citation>
    <scope>NUCLEOTIDE SEQUENCE [LARGE SCALE GENOMIC DNA]</scope>
    <source>
        <strain evidence="1 2">Am2</strain>
    </source>
</reference>
<sequence>MYDKYILYKRPLIFCNFNFFNFIENVCNKIPADLEKYQKNVKGDV</sequence>
<dbReference type="Proteomes" id="UP001304970">
    <property type="component" value="Chromosome"/>
</dbReference>
<name>A0AA96V6F8_9EURY</name>
<dbReference type="AlphaFoldDB" id="A0AA96V6F8"/>
<keyword evidence="2" id="KW-1185">Reference proteome</keyword>
<dbReference type="EMBL" id="CP131061">
    <property type="protein sequence ID" value="WNY26998.1"/>
    <property type="molecule type" value="Genomic_DNA"/>
</dbReference>
<accession>A0AA96V6F8</accession>